<name>A0A1V1P2U7_9BACT</name>
<keyword evidence="1" id="KW-0489">Methyltransferase</keyword>
<evidence type="ECO:0000313" key="1">
    <source>
        <dbReference type="EMBL" id="ETR69140.1"/>
    </source>
</evidence>
<comment type="caution">
    <text evidence="1">The sequence shown here is derived from an EMBL/GenBank/DDBJ whole genome shotgun (WGS) entry which is preliminary data.</text>
</comment>
<sequence length="107" mass="12190">MLQTVQRLFLHVGCGSRHKDQTTAGFNTPEWKELRFDIDPNNHPDILGEMTDMVTVPNGSVDAVYSSHNIEHLYPHEVQKPWLSLDVYLNQMALLSSHALICNQFVS</sequence>
<accession>A0A1V1P2U7</accession>
<dbReference type="GO" id="GO:0008168">
    <property type="term" value="F:methyltransferase activity"/>
    <property type="evidence" value="ECO:0007669"/>
    <property type="project" value="UniProtKB-KW"/>
</dbReference>
<gene>
    <name evidence="1" type="ORF">OMM_09859</name>
</gene>
<reference evidence="2" key="1">
    <citation type="submission" date="2012-11" db="EMBL/GenBank/DDBJ databases">
        <authorList>
            <person name="Lucero-Rivera Y.E."/>
            <person name="Tovar-Ramirez D."/>
        </authorList>
    </citation>
    <scope>NUCLEOTIDE SEQUENCE [LARGE SCALE GENOMIC DNA]</scope>
    <source>
        <strain evidence="2">Araruama</strain>
    </source>
</reference>
<evidence type="ECO:0000313" key="2">
    <source>
        <dbReference type="Proteomes" id="UP000189670"/>
    </source>
</evidence>
<proteinExistence type="predicted"/>
<dbReference type="GO" id="GO:0032259">
    <property type="term" value="P:methylation"/>
    <property type="evidence" value="ECO:0007669"/>
    <property type="project" value="UniProtKB-KW"/>
</dbReference>
<keyword evidence="1" id="KW-0808">Transferase</keyword>
<dbReference type="Proteomes" id="UP000189670">
    <property type="component" value="Unassembled WGS sequence"/>
</dbReference>
<dbReference type="AlphaFoldDB" id="A0A1V1P2U7"/>
<organism evidence="1 2">
    <name type="scientific">Candidatus Magnetoglobus multicellularis str. Araruama</name>
    <dbReference type="NCBI Taxonomy" id="890399"/>
    <lineage>
        <taxon>Bacteria</taxon>
        <taxon>Pseudomonadati</taxon>
        <taxon>Thermodesulfobacteriota</taxon>
        <taxon>Desulfobacteria</taxon>
        <taxon>Desulfobacterales</taxon>
        <taxon>Desulfobacteraceae</taxon>
        <taxon>Candidatus Magnetoglobus</taxon>
    </lineage>
</organism>
<protein>
    <submittedName>
        <fullName evidence="1">Methyltransferase type 11</fullName>
    </submittedName>
</protein>
<dbReference type="EMBL" id="ATBP01000727">
    <property type="protein sequence ID" value="ETR69140.1"/>
    <property type="molecule type" value="Genomic_DNA"/>
</dbReference>